<dbReference type="CDD" id="cd06664">
    <property type="entry name" value="IscU_like"/>
    <property type="match status" value="1"/>
</dbReference>
<comment type="caution">
    <text evidence="2">The sequence shown here is derived from an EMBL/GenBank/DDBJ whole genome shotgun (WGS) entry which is preliminary data.</text>
</comment>
<dbReference type="Gene3D" id="3.90.1010.10">
    <property type="match status" value="1"/>
</dbReference>
<dbReference type="InterPro" id="IPR002871">
    <property type="entry name" value="NIF_FeS_clus_asmbl_NifU_N"/>
</dbReference>
<gene>
    <name evidence="2" type="ORF">COT25_01260</name>
</gene>
<protein>
    <submittedName>
        <fullName evidence="2">SUF system NifU family Fe-S cluster assembly protein</fullName>
    </submittedName>
</protein>
<dbReference type="GO" id="GO:0051536">
    <property type="term" value="F:iron-sulfur cluster binding"/>
    <property type="evidence" value="ECO:0007669"/>
    <property type="project" value="InterPro"/>
</dbReference>
<accession>A0A2H0YTG0</accession>
<dbReference type="EMBL" id="PEXV01000049">
    <property type="protein sequence ID" value="PIS41784.1"/>
    <property type="molecule type" value="Genomic_DNA"/>
</dbReference>
<dbReference type="AlphaFoldDB" id="A0A2H0YTG0"/>
<dbReference type="NCBIfam" id="TIGR01994">
    <property type="entry name" value="SUF_scaf_2"/>
    <property type="match status" value="1"/>
</dbReference>
<feature type="domain" description="NIF system FeS cluster assembly NifU N-terminal" evidence="1">
    <location>
        <begin position="5"/>
        <end position="120"/>
    </location>
</feature>
<proteinExistence type="predicted"/>
<dbReference type="Proteomes" id="UP000228711">
    <property type="component" value="Unassembled WGS sequence"/>
</dbReference>
<dbReference type="GO" id="GO:0016226">
    <property type="term" value="P:iron-sulfur cluster assembly"/>
    <property type="evidence" value="ECO:0007669"/>
    <property type="project" value="InterPro"/>
</dbReference>
<dbReference type="PANTHER" id="PTHR10093">
    <property type="entry name" value="IRON-SULFUR CLUSTER ASSEMBLY ENZYME NIFU HOMOLOG"/>
    <property type="match status" value="1"/>
</dbReference>
<reference evidence="3" key="1">
    <citation type="submission" date="2017-09" db="EMBL/GenBank/DDBJ databases">
        <title>Depth-based differentiation of microbial function through sediment-hosted aquifers and enrichment of novel symbionts in the deep terrestrial subsurface.</title>
        <authorList>
            <person name="Probst A.J."/>
            <person name="Ladd B."/>
            <person name="Jarett J.K."/>
            <person name="Geller-Mcgrath D.E."/>
            <person name="Sieber C.M.K."/>
            <person name="Emerson J.B."/>
            <person name="Anantharaman K."/>
            <person name="Thomas B.C."/>
            <person name="Malmstrom R."/>
            <person name="Stieglmeier M."/>
            <person name="Klingl A."/>
            <person name="Woyke T."/>
            <person name="Ryan C.M."/>
            <person name="Banfield J.F."/>
        </authorList>
    </citation>
    <scope>NUCLEOTIDE SEQUENCE [LARGE SCALE GENOMIC DNA]</scope>
</reference>
<evidence type="ECO:0000313" key="3">
    <source>
        <dbReference type="Proteomes" id="UP000228711"/>
    </source>
</evidence>
<name>A0A2H0YTG0_9BACT</name>
<dbReference type="Pfam" id="PF01592">
    <property type="entry name" value="NifU_N"/>
    <property type="match status" value="1"/>
</dbReference>
<dbReference type="SUPFAM" id="SSF82649">
    <property type="entry name" value="SufE/NifU"/>
    <property type="match status" value="1"/>
</dbReference>
<organism evidence="2 3">
    <name type="scientific">Candidatus Kerfeldbacteria bacterium CG08_land_8_20_14_0_20_42_7</name>
    <dbReference type="NCBI Taxonomy" id="2014245"/>
    <lineage>
        <taxon>Bacteria</taxon>
        <taxon>Candidatus Kerfeldiibacteriota</taxon>
    </lineage>
</organism>
<evidence type="ECO:0000313" key="2">
    <source>
        <dbReference type="EMBL" id="PIS41784.1"/>
    </source>
</evidence>
<dbReference type="GO" id="GO:0005506">
    <property type="term" value="F:iron ion binding"/>
    <property type="evidence" value="ECO:0007669"/>
    <property type="project" value="InterPro"/>
</dbReference>
<sequence length="121" mass="13498">MSDIYREVIIDHYKHPRNVGKLSDADVHGHEDNTVCGDTIDFYIKYDAEGNVVDVRWAGEGCALSQASASLLSEMVRGKTKYEIARIQESDILKVVGENLNPSRQKCATLPIYALRKGLTD</sequence>
<evidence type="ECO:0000259" key="1">
    <source>
        <dbReference type="Pfam" id="PF01592"/>
    </source>
</evidence>